<dbReference type="AlphaFoldDB" id="A0A3D8QBW8"/>
<accession>A0A3D8QBW8</accession>
<dbReference type="GeneID" id="38121530"/>
<keyword evidence="2" id="KW-1185">Reference proteome</keyword>
<gene>
    <name evidence="1" type="ORF">DSM5745_11160</name>
</gene>
<name>A0A3D8QBW8_9EURO</name>
<dbReference type="RefSeq" id="XP_026598251.1">
    <property type="nucleotide sequence ID" value="XM_026753176.1"/>
</dbReference>
<reference evidence="1 2" key="1">
    <citation type="journal article" date="2018" name="IMA Fungus">
        <title>IMA Genome-F 9: Draft genome sequence of Annulohypoxylon stygium, Aspergillus mulundensis, Berkeleyomyces basicola (syn. Thielaviopsis basicola), Ceratocystis smalleyi, two Cercospora beticola strains, Coleophoma cylindrospora, Fusarium fracticaudum, Phialophora cf. hyalina, and Morchella septimelata.</title>
        <authorList>
            <person name="Wingfield B.D."/>
            <person name="Bills G.F."/>
            <person name="Dong Y."/>
            <person name="Huang W."/>
            <person name="Nel W.J."/>
            <person name="Swalarsk-Parry B.S."/>
            <person name="Vaghefi N."/>
            <person name="Wilken P.M."/>
            <person name="An Z."/>
            <person name="de Beer Z.W."/>
            <person name="De Vos L."/>
            <person name="Chen L."/>
            <person name="Duong T.A."/>
            <person name="Gao Y."/>
            <person name="Hammerbacher A."/>
            <person name="Kikkert J.R."/>
            <person name="Li Y."/>
            <person name="Li H."/>
            <person name="Li K."/>
            <person name="Li Q."/>
            <person name="Liu X."/>
            <person name="Ma X."/>
            <person name="Naidoo K."/>
            <person name="Pethybridge S.J."/>
            <person name="Sun J."/>
            <person name="Steenkamp E.T."/>
            <person name="van der Nest M.A."/>
            <person name="van Wyk S."/>
            <person name="Wingfield M.J."/>
            <person name="Xiong C."/>
            <person name="Yue Q."/>
            <person name="Zhang X."/>
        </authorList>
    </citation>
    <scope>NUCLEOTIDE SEQUENCE [LARGE SCALE GENOMIC DNA]</scope>
    <source>
        <strain evidence="1 2">DSM 5745</strain>
    </source>
</reference>
<protein>
    <submittedName>
        <fullName evidence="1">Uncharacterized protein</fullName>
    </submittedName>
</protein>
<proteinExistence type="predicted"/>
<dbReference type="EMBL" id="PVWQ01000022">
    <property type="protein sequence ID" value="RDW58954.1"/>
    <property type="molecule type" value="Genomic_DNA"/>
</dbReference>
<evidence type="ECO:0000313" key="1">
    <source>
        <dbReference type="EMBL" id="RDW58954.1"/>
    </source>
</evidence>
<evidence type="ECO:0000313" key="2">
    <source>
        <dbReference type="Proteomes" id="UP000256690"/>
    </source>
</evidence>
<dbReference type="OrthoDB" id="5275938at2759"/>
<comment type="caution">
    <text evidence="1">The sequence shown here is derived from an EMBL/GenBank/DDBJ whole genome shotgun (WGS) entry which is preliminary data.</text>
</comment>
<organism evidence="1 2">
    <name type="scientific">Aspergillus mulundensis</name>
    <dbReference type="NCBI Taxonomy" id="1810919"/>
    <lineage>
        <taxon>Eukaryota</taxon>
        <taxon>Fungi</taxon>
        <taxon>Dikarya</taxon>
        <taxon>Ascomycota</taxon>
        <taxon>Pezizomycotina</taxon>
        <taxon>Eurotiomycetes</taxon>
        <taxon>Eurotiomycetidae</taxon>
        <taxon>Eurotiales</taxon>
        <taxon>Aspergillaceae</taxon>
        <taxon>Aspergillus</taxon>
        <taxon>Aspergillus subgen. Nidulantes</taxon>
    </lineage>
</organism>
<dbReference type="SUPFAM" id="SSF54695">
    <property type="entry name" value="POZ domain"/>
    <property type="match status" value="1"/>
</dbReference>
<dbReference type="Proteomes" id="UP000256690">
    <property type="component" value="Unassembled WGS sequence"/>
</dbReference>
<dbReference type="STRING" id="1810919.A0A3D8QBW8"/>
<dbReference type="InterPro" id="IPR011333">
    <property type="entry name" value="SKP1/BTB/POZ_sf"/>
</dbReference>
<dbReference type="CDD" id="cd18186">
    <property type="entry name" value="BTB_POZ_ZBTB_KLHL-like"/>
    <property type="match status" value="1"/>
</dbReference>
<sequence>MFCSTKPSKKMMTEILDPDGDVTITCGDTSFRVCSKALSLASPVFAVMLKPSSFREGMLTGDAESANSAVISLPEEYLDAFRMFANLAHHRLSDAGDQPSVVQLDNLALFIAKYDCTNMMKDRGNTWISRTLAEGDVSQEQLWLLLHLAYVLDLDTLVSNLSRTLVQSLAERIRDWEYARANMRTFPDGFLAQLDHIHHTMTVDMEETMIKPIIALSSSSCEGCRAMLSNYIRGLAAAGILRATNKYRRKSVPQILQSVATFGDASYSIHAAYCIEGQASAIPQNKGALLDSLRYHTERAQMCQGCLTGGENCRKHRPGGWKGAIAIMSLLALVVGVGAIC</sequence>
<dbReference type="Gene3D" id="3.30.710.10">
    <property type="entry name" value="Potassium Channel Kv1.1, Chain A"/>
    <property type="match status" value="1"/>
</dbReference>